<evidence type="ECO:0000313" key="3">
    <source>
        <dbReference type="Proteomes" id="UP000238634"/>
    </source>
</evidence>
<gene>
    <name evidence="2" type="ORF">C7B65_14165</name>
</gene>
<reference evidence="2 3" key="2">
    <citation type="submission" date="2018-03" db="EMBL/GenBank/DDBJ databases">
        <title>The ancient ancestry and fast evolution of plastids.</title>
        <authorList>
            <person name="Moore K.R."/>
            <person name="Magnabosco C."/>
            <person name="Momper L."/>
            <person name="Gold D.A."/>
            <person name="Bosak T."/>
            <person name="Fournier G.P."/>
        </authorList>
    </citation>
    <scope>NUCLEOTIDE SEQUENCE [LARGE SCALE GENOMIC DNA]</scope>
    <source>
        <strain evidence="2 3">ULC007</strain>
    </source>
</reference>
<dbReference type="NCBIfam" id="TIGR04376">
    <property type="entry name" value="TIGR04376 family protein"/>
    <property type="match status" value="1"/>
</dbReference>
<proteinExistence type="predicted"/>
<dbReference type="Proteomes" id="UP000238634">
    <property type="component" value="Unassembled WGS sequence"/>
</dbReference>
<keyword evidence="3" id="KW-1185">Reference proteome</keyword>
<accession>A0A2T1DDV5</accession>
<evidence type="ECO:0000256" key="1">
    <source>
        <dbReference type="SAM" id="Coils"/>
    </source>
</evidence>
<comment type="caution">
    <text evidence="2">The sequence shown here is derived from an EMBL/GenBank/DDBJ whole genome shotgun (WGS) entry which is preliminary data.</text>
</comment>
<dbReference type="InterPro" id="IPR030816">
    <property type="entry name" value="CHP04376"/>
</dbReference>
<dbReference type="EMBL" id="PVWG01000015">
    <property type="protein sequence ID" value="PSB18668.1"/>
    <property type="molecule type" value="Genomic_DNA"/>
</dbReference>
<dbReference type="OrthoDB" id="511898at2"/>
<feature type="coiled-coil region" evidence="1">
    <location>
        <begin position="20"/>
        <end position="65"/>
    </location>
</feature>
<name>A0A2T1DDV5_9CYAN</name>
<keyword evidence="1" id="KW-0175">Coiled coil</keyword>
<reference evidence="2 3" key="1">
    <citation type="submission" date="2018-02" db="EMBL/GenBank/DDBJ databases">
        <authorList>
            <person name="Cohen D.B."/>
            <person name="Kent A.D."/>
        </authorList>
    </citation>
    <scope>NUCLEOTIDE SEQUENCE [LARGE SCALE GENOMIC DNA]</scope>
    <source>
        <strain evidence="2 3">ULC007</strain>
    </source>
</reference>
<sequence>MGLFDDFSRFLEARLDEFLRNNPHLELQALEEKLREQEQETRRLMADLRLNEKQLQDEILATAQEIQRWHIRIEKARAAGRLDLAEPAQAHEAGLLREGNQKWGQMEMLKQRLKQTEELQQQIQTRRQEVQTKLTEAQAARATQTETRWAVNGWNQDQNASYIHSSADPLEQEFKRWEAQEELEQMKRQMGR</sequence>
<dbReference type="AlphaFoldDB" id="A0A2T1DDV5"/>
<protein>
    <submittedName>
        <fullName evidence="2">TIGR04376 family protein</fullName>
    </submittedName>
</protein>
<dbReference type="STRING" id="1920490.GCA_001895925_03041"/>
<evidence type="ECO:0000313" key="2">
    <source>
        <dbReference type="EMBL" id="PSB18668.1"/>
    </source>
</evidence>
<dbReference type="RefSeq" id="WP_073069716.1">
    <property type="nucleotide sequence ID" value="NZ_MPPI01000003.1"/>
</dbReference>
<feature type="coiled-coil region" evidence="1">
    <location>
        <begin position="106"/>
        <end position="140"/>
    </location>
</feature>
<organism evidence="2 3">
    <name type="scientific">Phormidesmis priestleyi ULC007</name>
    <dbReference type="NCBI Taxonomy" id="1920490"/>
    <lineage>
        <taxon>Bacteria</taxon>
        <taxon>Bacillati</taxon>
        <taxon>Cyanobacteriota</taxon>
        <taxon>Cyanophyceae</taxon>
        <taxon>Leptolyngbyales</taxon>
        <taxon>Leptolyngbyaceae</taxon>
        <taxon>Phormidesmis</taxon>
    </lineage>
</organism>